<dbReference type="EMBL" id="BMAT01010876">
    <property type="protein sequence ID" value="GFR62248.1"/>
    <property type="molecule type" value="Genomic_DNA"/>
</dbReference>
<feature type="compositionally biased region" description="Basic residues" evidence="1">
    <location>
        <begin position="62"/>
        <end position="71"/>
    </location>
</feature>
<dbReference type="AlphaFoldDB" id="A0AAV4EMI3"/>
<comment type="caution">
    <text evidence="2">The sequence shown here is derived from an EMBL/GenBank/DDBJ whole genome shotgun (WGS) entry which is preliminary data.</text>
</comment>
<evidence type="ECO:0000256" key="1">
    <source>
        <dbReference type="SAM" id="MobiDB-lite"/>
    </source>
</evidence>
<protein>
    <submittedName>
        <fullName evidence="2">Uncharacterized protein</fullName>
    </submittedName>
</protein>
<reference evidence="2 3" key="1">
    <citation type="journal article" date="2021" name="Elife">
        <title>Chloroplast acquisition without the gene transfer in kleptoplastic sea slugs, Plakobranchus ocellatus.</title>
        <authorList>
            <person name="Maeda T."/>
            <person name="Takahashi S."/>
            <person name="Yoshida T."/>
            <person name="Shimamura S."/>
            <person name="Takaki Y."/>
            <person name="Nagai Y."/>
            <person name="Toyoda A."/>
            <person name="Suzuki Y."/>
            <person name="Arimoto A."/>
            <person name="Ishii H."/>
            <person name="Satoh N."/>
            <person name="Nishiyama T."/>
            <person name="Hasebe M."/>
            <person name="Maruyama T."/>
            <person name="Minagawa J."/>
            <person name="Obokata J."/>
            <person name="Shigenobu S."/>
        </authorList>
    </citation>
    <scope>NUCLEOTIDE SEQUENCE [LARGE SCALE GENOMIC DNA]</scope>
</reference>
<feature type="compositionally biased region" description="Polar residues" evidence="1">
    <location>
        <begin position="84"/>
        <end position="93"/>
    </location>
</feature>
<name>A0AAV4EMI3_9GAST</name>
<sequence length="93" mass="10473">MEANSICNKNATALYKLVRSSNSAAGMICLRQQLRSAGQCKHGKDRDNNETKGWIGHDWRRPNNKITRKALRWNPHGKEAERGPQNTNGTEGK</sequence>
<feature type="compositionally biased region" description="Basic and acidic residues" evidence="1">
    <location>
        <begin position="42"/>
        <end position="61"/>
    </location>
</feature>
<proteinExistence type="predicted"/>
<evidence type="ECO:0000313" key="2">
    <source>
        <dbReference type="EMBL" id="GFR62248.1"/>
    </source>
</evidence>
<keyword evidence="3" id="KW-1185">Reference proteome</keyword>
<organism evidence="2 3">
    <name type="scientific">Elysia marginata</name>
    <dbReference type="NCBI Taxonomy" id="1093978"/>
    <lineage>
        <taxon>Eukaryota</taxon>
        <taxon>Metazoa</taxon>
        <taxon>Spiralia</taxon>
        <taxon>Lophotrochozoa</taxon>
        <taxon>Mollusca</taxon>
        <taxon>Gastropoda</taxon>
        <taxon>Heterobranchia</taxon>
        <taxon>Euthyneura</taxon>
        <taxon>Panpulmonata</taxon>
        <taxon>Sacoglossa</taxon>
        <taxon>Placobranchoidea</taxon>
        <taxon>Plakobranchidae</taxon>
        <taxon>Elysia</taxon>
    </lineage>
</organism>
<feature type="region of interest" description="Disordered" evidence="1">
    <location>
        <begin position="36"/>
        <end position="93"/>
    </location>
</feature>
<dbReference type="Proteomes" id="UP000762676">
    <property type="component" value="Unassembled WGS sequence"/>
</dbReference>
<evidence type="ECO:0000313" key="3">
    <source>
        <dbReference type="Proteomes" id="UP000762676"/>
    </source>
</evidence>
<accession>A0AAV4EMI3</accession>
<gene>
    <name evidence="2" type="ORF">ElyMa_005451300</name>
</gene>